<keyword evidence="3" id="KW-0804">Transcription</keyword>
<evidence type="ECO:0000313" key="5">
    <source>
        <dbReference type="EMBL" id="SOY28453.1"/>
    </source>
</evidence>
<dbReference type="PANTHER" id="PTHR43280">
    <property type="entry name" value="ARAC-FAMILY TRANSCRIPTIONAL REGULATOR"/>
    <property type="match status" value="1"/>
</dbReference>
<dbReference type="SUPFAM" id="SSF51215">
    <property type="entry name" value="Regulatory protein AraC"/>
    <property type="match status" value="1"/>
</dbReference>
<dbReference type="Gene3D" id="2.60.120.280">
    <property type="entry name" value="Regulatory protein AraC"/>
    <property type="match status" value="1"/>
</dbReference>
<dbReference type="PROSITE" id="PS00041">
    <property type="entry name" value="HTH_ARAC_FAMILY_1"/>
    <property type="match status" value="1"/>
</dbReference>
<dbReference type="InterPro" id="IPR009057">
    <property type="entry name" value="Homeodomain-like_sf"/>
</dbReference>
<dbReference type="SMART" id="SM00342">
    <property type="entry name" value="HTH_ARAC"/>
    <property type="match status" value="1"/>
</dbReference>
<dbReference type="PROSITE" id="PS01124">
    <property type="entry name" value="HTH_ARAC_FAMILY_2"/>
    <property type="match status" value="1"/>
</dbReference>
<proteinExistence type="predicted"/>
<evidence type="ECO:0000313" key="6">
    <source>
        <dbReference type="Proteomes" id="UP000236311"/>
    </source>
</evidence>
<dbReference type="GO" id="GO:0043565">
    <property type="term" value="F:sequence-specific DNA binding"/>
    <property type="evidence" value="ECO:0007669"/>
    <property type="project" value="InterPro"/>
</dbReference>
<dbReference type="RefSeq" id="WP_103238551.1">
    <property type="nucleotide sequence ID" value="NZ_JANJZD010000005.1"/>
</dbReference>
<accession>A0A2K4ZDB7</accession>
<dbReference type="SUPFAM" id="SSF46689">
    <property type="entry name" value="Homeodomain-like"/>
    <property type="match status" value="2"/>
</dbReference>
<dbReference type="PANTHER" id="PTHR43280:SF28">
    <property type="entry name" value="HTH-TYPE TRANSCRIPTIONAL ACTIVATOR RHAS"/>
    <property type="match status" value="1"/>
</dbReference>
<name>A0A2K4ZDB7_9FIRM</name>
<dbReference type="Pfam" id="PF02311">
    <property type="entry name" value="AraC_binding"/>
    <property type="match status" value="1"/>
</dbReference>
<dbReference type="AlphaFoldDB" id="A0A2K4ZDB7"/>
<dbReference type="EMBL" id="OFSM01000005">
    <property type="protein sequence ID" value="SOY28453.1"/>
    <property type="molecule type" value="Genomic_DNA"/>
</dbReference>
<protein>
    <submittedName>
        <fullName evidence="5">HTH-type transcriptional activator Btr</fullName>
    </submittedName>
</protein>
<dbReference type="InterPro" id="IPR037923">
    <property type="entry name" value="HTH-like"/>
</dbReference>
<organism evidence="5 6">
    <name type="scientific">Acetatifactor muris</name>
    <dbReference type="NCBI Taxonomy" id="879566"/>
    <lineage>
        <taxon>Bacteria</taxon>
        <taxon>Bacillati</taxon>
        <taxon>Bacillota</taxon>
        <taxon>Clostridia</taxon>
        <taxon>Lachnospirales</taxon>
        <taxon>Lachnospiraceae</taxon>
        <taxon>Acetatifactor</taxon>
    </lineage>
</organism>
<evidence type="ECO:0000256" key="1">
    <source>
        <dbReference type="ARBA" id="ARBA00023015"/>
    </source>
</evidence>
<dbReference type="InterPro" id="IPR003313">
    <property type="entry name" value="AraC-bd"/>
</dbReference>
<sequence>MLYLISDAALPVSFSSAGNLTNENQFLHPKRIMDSYELLSVTKGNLHIQSGDRSYHLTPGQFVLLFPEEYHFGTRPTEGELSFYWTHFHFHAGEATLCEETKTAAFFRENDCPRYILPETGSLSANSRVNVLFVQLLDLAKRLGSLSAVQCNYAQSTLLLELTNECFFRHHMLQQGENIPLNIADLMEWLQLNYDTSLSVAGIAEKFGYHPSYLTAVFKRYSGCTITEYLNRQRIRVAKNLLTSMPKLSLAEISEQTGISDEKYFMRLFKRYEGVTAAAYRKAFPEKRKNRI</sequence>
<dbReference type="InterPro" id="IPR018060">
    <property type="entry name" value="HTH_AraC"/>
</dbReference>
<dbReference type="Gene3D" id="1.10.10.60">
    <property type="entry name" value="Homeodomain-like"/>
    <property type="match status" value="2"/>
</dbReference>
<gene>
    <name evidence="5" type="primary">btr_2</name>
    <name evidence="5" type="ORF">AMURIS_01160</name>
</gene>
<evidence type="ECO:0000256" key="2">
    <source>
        <dbReference type="ARBA" id="ARBA00023125"/>
    </source>
</evidence>
<keyword evidence="2" id="KW-0238">DNA-binding</keyword>
<keyword evidence="1" id="KW-0805">Transcription regulation</keyword>
<evidence type="ECO:0000256" key="3">
    <source>
        <dbReference type="ARBA" id="ARBA00023163"/>
    </source>
</evidence>
<keyword evidence="6" id="KW-1185">Reference proteome</keyword>
<reference evidence="5 6" key="1">
    <citation type="submission" date="2018-01" db="EMBL/GenBank/DDBJ databases">
        <authorList>
            <person name="Gaut B.S."/>
            <person name="Morton B.R."/>
            <person name="Clegg M.T."/>
            <person name="Duvall M.R."/>
        </authorList>
    </citation>
    <scope>NUCLEOTIDE SEQUENCE [LARGE SCALE GENOMIC DNA]</scope>
    <source>
        <strain evidence="5">GP69</strain>
    </source>
</reference>
<dbReference type="GO" id="GO:0003700">
    <property type="term" value="F:DNA-binding transcription factor activity"/>
    <property type="evidence" value="ECO:0007669"/>
    <property type="project" value="InterPro"/>
</dbReference>
<dbReference type="OrthoDB" id="9807321at2"/>
<feature type="domain" description="HTH araC/xylS-type" evidence="4">
    <location>
        <begin position="184"/>
        <end position="283"/>
    </location>
</feature>
<dbReference type="InterPro" id="IPR018062">
    <property type="entry name" value="HTH_AraC-typ_CS"/>
</dbReference>
<evidence type="ECO:0000259" key="4">
    <source>
        <dbReference type="PROSITE" id="PS01124"/>
    </source>
</evidence>
<dbReference type="Proteomes" id="UP000236311">
    <property type="component" value="Unassembled WGS sequence"/>
</dbReference>
<dbReference type="Pfam" id="PF12833">
    <property type="entry name" value="HTH_18"/>
    <property type="match status" value="1"/>
</dbReference>